<evidence type="ECO:0008006" key="3">
    <source>
        <dbReference type="Google" id="ProtNLM"/>
    </source>
</evidence>
<reference evidence="2" key="1">
    <citation type="journal article" date="2019" name="Sci. Rep.">
        <title>Draft genome of Tanacetum cinerariifolium, the natural source of mosquito coil.</title>
        <authorList>
            <person name="Yamashiro T."/>
            <person name="Shiraishi A."/>
            <person name="Satake H."/>
            <person name="Nakayama K."/>
        </authorList>
    </citation>
    <scope>NUCLEOTIDE SEQUENCE</scope>
</reference>
<evidence type="ECO:0000313" key="2">
    <source>
        <dbReference type="EMBL" id="GEU88374.1"/>
    </source>
</evidence>
<evidence type="ECO:0000256" key="1">
    <source>
        <dbReference type="SAM" id="MobiDB-lite"/>
    </source>
</evidence>
<gene>
    <name evidence="2" type="ORF">Tci_060352</name>
</gene>
<feature type="region of interest" description="Disordered" evidence="1">
    <location>
        <begin position="201"/>
        <end position="225"/>
    </location>
</feature>
<protein>
    <recommendedName>
        <fullName evidence="3">Integrase, catalytic region, zinc finger, CCHC-type, peptidase aspartic, catalytic</fullName>
    </recommendedName>
</protein>
<organism evidence="2">
    <name type="scientific">Tanacetum cinerariifolium</name>
    <name type="common">Dalmatian daisy</name>
    <name type="synonym">Chrysanthemum cinerariifolium</name>
    <dbReference type="NCBI Taxonomy" id="118510"/>
    <lineage>
        <taxon>Eukaryota</taxon>
        <taxon>Viridiplantae</taxon>
        <taxon>Streptophyta</taxon>
        <taxon>Embryophyta</taxon>
        <taxon>Tracheophyta</taxon>
        <taxon>Spermatophyta</taxon>
        <taxon>Magnoliopsida</taxon>
        <taxon>eudicotyledons</taxon>
        <taxon>Gunneridae</taxon>
        <taxon>Pentapetalae</taxon>
        <taxon>asterids</taxon>
        <taxon>campanulids</taxon>
        <taxon>Asterales</taxon>
        <taxon>Asteraceae</taxon>
        <taxon>Asteroideae</taxon>
        <taxon>Anthemideae</taxon>
        <taxon>Anthemidinae</taxon>
        <taxon>Tanacetum</taxon>
    </lineage>
</organism>
<feature type="compositionally biased region" description="Basic and acidic residues" evidence="1">
    <location>
        <begin position="201"/>
        <end position="215"/>
    </location>
</feature>
<proteinExistence type="predicted"/>
<accession>A0A6L2NV04</accession>
<dbReference type="AlphaFoldDB" id="A0A6L2NV04"/>
<dbReference type="EMBL" id="BKCJ010009736">
    <property type="protein sequence ID" value="GEU88374.1"/>
    <property type="molecule type" value="Genomic_DNA"/>
</dbReference>
<comment type="caution">
    <text evidence="2">The sequence shown here is derived from an EMBL/GenBank/DDBJ whole genome shotgun (WGS) entry which is preliminary data.</text>
</comment>
<sequence length="381" mass="43353">MNTHSRAQCELEDDVVVQSYRLREIRGYGHANRPVDNHNLLSRIIFKKTGAQTECAAYFLGKEKIFGFRLLEKGKDIVDNAPQVSNATTVAPGMCKLDPITLAPKDKNNRKTHIHYLKHIMEQDAILREIVEQDKSLNPLDSAFYSAFPVVAAPRAVDLAYSLVSTSIDQDAPSTSIPSTQEQEHSLIIFQGFKESPKTPHFHDDPLHESFHEDSTSQGSSSNVRPIHTPFESLGKWTKDNPISNVIRDHSLSVFTKKQLQTDVMWYYFDAFLTSVEPKNFKQAITKPSWIDAMLVRKSPWKSHGQVPLAGLLFLAIRWHLKEIYVTWAHLEKKRTRLWTCTKSLEELCKQCMETTSQASRDTVNLSSDDVRKLTMASGRN</sequence>
<name>A0A6L2NV04_TANCI</name>